<comment type="caution">
    <text evidence="1">The sequence shown here is derived from an EMBL/GenBank/DDBJ whole genome shotgun (WGS) entry which is preliminary data.</text>
</comment>
<accession>A0A829ZFG5</accession>
<proteinExistence type="predicted"/>
<dbReference type="Proteomes" id="UP000490821">
    <property type="component" value="Unassembled WGS sequence"/>
</dbReference>
<dbReference type="EMBL" id="BLMI01000207">
    <property type="protein sequence ID" value="GFI41684.1"/>
    <property type="molecule type" value="Genomic_DNA"/>
</dbReference>
<organism evidence="1 2">
    <name type="scientific">Thomasclavelia cocleata</name>
    <dbReference type="NCBI Taxonomy" id="69824"/>
    <lineage>
        <taxon>Bacteria</taxon>
        <taxon>Bacillati</taxon>
        <taxon>Bacillota</taxon>
        <taxon>Erysipelotrichia</taxon>
        <taxon>Erysipelotrichales</taxon>
        <taxon>Coprobacillaceae</taxon>
        <taxon>Thomasclavelia</taxon>
    </lineage>
</organism>
<reference evidence="1 2" key="1">
    <citation type="journal article" date="2020" name="Microbiome">
        <title>Single-cell genomics of uncultured bacteria reveals dietary fiber responders in the mouse gut microbiota.</title>
        <authorList>
            <person name="Chijiiwa R."/>
            <person name="Hosokawa M."/>
            <person name="Kogawa M."/>
            <person name="Nishikawa Y."/>
            <person name="Ide K."/>
            <person name="Sakanashi C."/>
            <person name="Takahashi K."/>
            <person name="Takeyama H."/>
        </authorList>
    </citation>
    <scope>NUCLEOTIDE SEQUENCE [LARGE SCALE GENOMIC DNA]</scope>
    <source>
        <strain evidence="1">IMSAGC_017</strain>
    </source>
</reference>
<name>A0A829ZFG5_9FIRM</name>
<dbReference type="AlphaFoldDB" id="A0A829ZFG5"/>
<sequence>MVMYNIKEMSLNDFKNLITSGDDSHNNQI</sequence>
<gene>
    <name evidence="1" type="ORF">IMSAGC017_01729</name>
</gene>
<protein>
    <submittedName>
        <fullName evidence="1">Uncharacterized protein</fullName>
    </submittedName>
</protein>
<evidence type="ECO:0000313" key="1">
    <source>
        <dbReference type="EMBL" id="GFI41684.1"/>
    </source>
</evidence>
<evidence type="ECO:0000313" key="2">
    <source>
        <dbReference type="Proteomes" id="UP000490821"/>
    </source>
</evidence>